<dbReference type="Proteomes" id="UP000054783">
    <property type="component" value="Unassembled WGS sequence"/>
</dbReference>
<evidence type="ECO:0000313" key="2">
    <source>
        <dbReference type="Proteomes" id="UP000054783"/>
    </source>
</evidence>
<organism evidence="1 2">
    <name type="scientific">Trichinella patagoniensis</name>
    <dbReference type="NCBI Taxonomy" id="990121"/>
    <lineage>
        <taxon>Eukaryota</taxon>
        <taxon>Metazoa</taxon>
        <taxon>Ecdysozoa</taxon>
        <taxon>Nematoda</taxon>
        <taxon>Enoplea</taxon>
        <taxon>Dorylaimia</taxon>
        <taxon>Trichinellida</taxon>
        <taxon>Trichinellidae</taxon>
        <taxon>Trichinella</taxon>
    </lineage>
</organism>
<name>A0A0V0ZR55_9BILA</name>
<accession>A0A0V0ZR55</accession>
<sequence length="63" mass="7354">MKVICKGNRFMLTLKDQSNNGIFTHSNSVLHAWKAVSYFQPLTFYKLIDSYCVFVEKLFKCAK</sequence>
<proteinExistence type="predicted"/>
<dbReference type="AlphaFoldDB" id="A0A0V0ZR55"/>
<protein>
    <submittedName>
        <fullName evidence="1">Uncharacterized protein</fullName>
    </submittedName>
</protein>
<reference evidence="1 2" key="1">
    <citation type="submission" date="2015-01" db="EMBL/GenBank/DDBJ databases">
        <title>Evolution of Trichinella species and genotypes.</title>
        <authorList>
            <person name="Korhonen P.K."/>
            <person name="Edoardo P."/>
            <person name="Giuseppe L.R."/>
            <person name="Gasser R.B."/>
        </authorList>
    </citation>
    <scope>NUCLEOTIDE SEQUENCE [LARGE SCALE GENOMIC DNA]</scope>
    <source>
        <strain evidence="1">ISS2496</strain>
    </source>
</reference>
<dbReference type="EMBL" id="JYDQ01000113">
    <property type="protein sequence ID" value="KRY14602.1"/>
    <property type="molecule type" value="Genomic_DNA"/>
</dbReference>
<evidence type="ECO:0000313" key="1">
    <source>
        <dbReference type="EMBL" id="KRY14602.1"/>
    </source>
</evidence>
<comment type="caution">
    <text evidence="1">The sequence shown here is derived from an EMBL/GenBank/DDBJ whole genome shotgun (WGS) entry which is preliminary data.</text>
</comment>
<keyword evidence="2" id="KW-1185">Reference proteome</keyword>
<gene>
    <name evidence="1" type="ORF">T12_14682</name>
</gene>